<evidence type="ECO:0000313" key="3">
    <source>
        <dbReference type="Proteomes" id="UP000231878"/>
    </source>
</evidence>
<proteinExistence type="predicted"/>
<comment type="caution">
    <text evidence="2">The sequence shown here is derived from an EMBL/GenBank/DDBJ whole genome shotgun (WGS) entry which is preliminary data.</text>
</comment>
<evidence type="ECO:0000256" key="1">
    <source>
        <dbReference type="SAM" id="MobiDB-lite"/>
    </source>
</evidence>
<feature type="region of interest" description="Disordered" evidence="1">
    <location>
        <begin position="48"/>
        <end position="73"/>
    </location>
</feature>
<dbReference type="AlphaFoldDB" id="A0AAX0UC06"/>
<accession>A0AAX0UC06</accession>
<protein>
    <submittedName>
        <fullName evidence="2">Uncharacterized protein</fullName>
    </submittedName>
</protein>
<reference evidence="2 3" key="1">
    <citation type="submission" date="2017-11" db="EMBL/GenBank/DDBJ databases">
        <title>Molecular characterization of Burkholderia pseudomallei and closely related isolates from Vietnam.</title>
        <authorList>
            <person name="Ustinov D.V."/>
            <person name="Antonov A.S."/>
            <person name="Avdusheva E.F."/>
            <person name="Shpak I.M."/>
            <person name="Zakharova I.B."/>
            <person name="Thi L.A."/>
            <person name="Teteryatnikova N."/>
            <person name="Lopasteyskaya Y.A."/>
            <person name="Kuzyutina J.A."/>
            <person name="Ngo T.N."/>
            <person name="Victorov D.V."/>
        </authorList>
    </citation>
    <scope>NUCLEOTIDE SEQUENCE [LARGE SCALE GENOMIC DNA]</scope>
    <source>
        <strain evidence="2 3">V1512</strain>
    </source>
</reference>
<gene>
    <name evidence="2" type="ORF">CWD88_13105</name>
</gene>
<feature type="compositionally biased region" description="Basic residues" evidence="1">
    <location>
        <begin position="55"/>
        <end position="73"/>
    </location>
</feature>
<evidence type="ECO:0000313" key="2">
    <source>
        <dbReference type="EMBL" id="PJO65858.1"/>
    </source>
</evidence>
<name>A0AAX0UC06_BURPE</name>
<feature type="region of interest" description="Disordered" evidence="1">
    <location>
        <begin position="1"/>
        <end position="30"/>
    </location>
</feature>
<organism evidence="2 3">
    <name type="scientific">Burkholderia pseudomallei</name>
    <name type="common">Pseudomonas pseudomallei</name>
    <dbReference type="NCBI Taxonomy" id="28450"/>
    <lineage>
        <taxon>Bacteria</taxon>
        <taxon>Pseudomonadati</taxon>
        <taxon>Pseudomonadota</taxon>
        <taxon>Betaproteobacteria</taxon>
        <taxon>Burkholderiales</taxon>
        <taxon>Burkholderiaceae</taxon>
        <taxon>Burkholderia</taxon>
        <taxon>pseudomallei group</taxon>
    </lineage>
</organism>
<sequence>MRSCGRAANRRRVASRRRFDQVPIGHRSTRMIERHPARLQALVNGHRACGARQRNSARRHALRRIRPRRRDGG</sequence>
<dbReference type="Proteomes" id="UP000231878">
    <property type="component" value="Unassembled WGS sequence"/>
</dbReference>
<dbReference type="EMBL" id="PHRB01000011">
    <property type="protein sequence ID" value="PJO65858.1"/>
    <property type="molecule type" value="Genomic_DNA"/>
</dbReference>